<dbReference type="EMBL" id="OQ317942">
    <property type="protein sequence ID" value="WCS66616.1"/>
    <property type="molecule type" value="Genomic_DNA"/>
</dbReference>
<protein>
    <submittedName>
        <fullName evidence="1">Uncharacterized protein</fullName>
    </submittedName>
</protein>
<gene>
    <name evidence="1" type="ORF">0105phi72_071</name>
</gene>
<proteinExistence type="predicted"/>
<evidence type="ECO:0000313" key="2">
    <source>
        <dbReference type="Proteomes" id="UP001222392"/>
    </source>
</evidence>
<keyword evidence="2" id="KW-1185">Reference proteome</keyword>
<reference evidence="1" key="1">
    <citation type="submission" date="2023-01" db="EMBL/GenBank/DDBJ databases">
        <title>Siphophage 0105phi7-2 of Bacillus thuringiensis: Novel Propagation, DNA, and Genome-Implied Assembly.</title>
        <authorList>
            <person name="Roberts S."/>
            <person name="Aldis M."/>
            <person name="Wright E.T."/>
            <person name="Lai Z."/>
            <person name="Hardies S.C."/>
            <person name="Serwer P."/>
        </authorList>
    </citation>
    <scope>NUCLEOTIDE SEQUENCE</scope>
</reference>
<sequence length="67" mass="7927">MRARRFEYMVSYTFGGSKGNGNGSVILKFNRRINGRMLIKAKTHIETERKFQNIVIQNYQLLRECRS</sequence>
<organism evidence="1 2">
    <name type="scientific">Bacillus phage 0105phi7-2</name>
    <dbReference type="NCBI Taxonomy" id="3025408"/>
    <lineage>
        <taxon>Viruses</taxon>
        <taxon>Duplodnaviria</taxon>
        <taxon>Heunggongvirae</taxon>
        <taxon>Uroviricota</taxon>
        <taxon>Caudoviricetes</taxon>
        <taxon>Theosmithvirus</taxon>
        <taxon>Theosmithvirus tv0105phi72</taxon>
    </lineage>
</organism>
<name>A0AAF0BYQ1_9CAUD</name>
<dbReference type="Proteomes" id="UP001222392">
    <property type="component" value="Segment"/>
</dbReference>
<accession>A0AAF0BYQ1</accession>
<evidence type="ECO:0000313" key="1">
    <source>
        <dbReference type="EMBL" id="WCS66616.1"/>
    </source>
</evidence>